<organism evidence="2 3">
    <name type="scientific">Bythopirellula goksoeyrii</name>
    <dbReference type="NCBI Taxonomy" id="1400387"/>
    <lineage>
        <taxon>Bacteria</taxon>
        <taxon>Pseudomonadati</taxon>
        <taxon>Planctomycetota</taxon>
        <taxon>Planctomycetia</taxon>
        <taxon>Pirellulales</taxon>
        <taxon>Lacipirellulaceae</taxon>
        <taxon>Bythopirellula</taxon>
    </lineage>
</organism>
<dbReference type="NCBIfam" id="TIGR02595">
    <property type="entry name" value="PEP_CTERM"/>
    <property type="match status" value="1"/>
</dbReference>
<dbReference type="Pfam" id="PF07589">
    <property type="entry name" value="PEP-CTERM"/>
    <property type="match status" value="1"/>
</dbReference>
<dbReference type="RefSeq" id="WP_148073329.1">
    <property type="nucleotide sequence ID" value="NZ_CP042913.1"/>
</dbReference>
<dbReference type="Proteomes" id="UP000323917">
    <property type="component" value="Chromosome"/>
</dbReference>
<dbReference type="AlphaFoldDB" id="A0A5B9Q6R4"/>
<evidence type="ECO:0000313" key="2">
    <source>
        <dbReference type="EMBL" id="QEG34714.1"/>
    </source>
</evidence>
<keyword evidence="3" id="KW-1185">Reference proteome</keyword>
<evidence type="ECO:0000313" key="3">
    <source>
        <dbReference type="Proteomes" id="UP000323917"/>
    </source>
</evidence>
<dbReference type="InterPro" id="IPR013424">
    <property type="entry name" value="Ice-binding_C"/>
</dbReference>
<feature type="domain" description="CHRD" evidence="1">
    <location>
        <begin position="48"/>
        <end position="189"/>
    </location>
</feature>
<dbReference type="EMBL" id="CP042913">
    <property type="protein sequence ID" value="QEG34714.1"/>
    <property type="molecule type" value="Genomic_DNA"/>
</dbReference>
<accession>A0A5B9Q6R4</accession>
<dbReference type="Pfam" id="PF07452">
    <property type="entry name" value="CHRD"/>
    <property type="match status" value="1"/>
</dbReference>
<reference evidence="2 3" key="1">
    <citation type="submission" date="2019-08" db="EMBL/GenBank/DDBJ databases">
        <title>Deep-cultivation of Planctomycetes and their phenomic and genomic characterization uncovers novel biology.</title>
        <authorList>
            <person name="Wiegand S."/>
            <person name="Jogler M."/>
            <person name="Boedeker C."/>
            <person name="Pinto D."/>
            <person name="Vollmers J."/>
            <person name="Rivas-Marin E."/>
            <person name="Kohn T."/>
            <person name="Peeters S.H."/>
            <person name="Heuer A."/>
            <person name="Rast P."/>
            <person name="Oberbeckmann S."/>
            <person name="Bunk B."/>
            <person name="Jeske O."/>
            <person name="Meyerdierks A."/>
            <person name="Storesund J.E."/>
            <person name="Kallscheuer N."/>
            <person name="Luecker S."/>
            <person name="Lage O.M."/>
            <person name="Pohl T."/>
            <person name="Merkel B.J."/>
            <person name="Hornburger P."/>
            <person name="Mueller R.-W."/>
            <person name="Bruemmer F."/>
            <person name="Labrenz M."/>
            <person name="Spormann A.M."/>
            <person name="Op den Camp H."/>
            <person name="Overmann J."/>
            <person name="Amann R."/>
            <person name="Jetten M.S.M."/>
            <person name="Mascher T."/>
            <person name="Medema M.H."/>
            <person name="Devos D.P."/>
            <person name="Kaster A.-K."/>
            <person name="Ovreas L."/>
            <person name="Rohde M."/>
            <person name="Galperin M.Y."/>
            <person name="Jogler C."/>
        </authorList>
    </citation>
    <scope>NUCLEOTIDE SEQUENCE [LARGE SCALE GENOMIC DNA]</scope>
    <source>
        <strain evidence="2 3">Pr1d</strain>
    </source>
</reference>
<proteinExistence type="predicted"/>
<dbReference type="OrthoDB" id="285422at2"/>
<gene>
    <name evidence="2" type="ORF">Pr1d_19960</name>
</gene>
<protein>
    <submittedName>
        <fullName evidence="2">CHRD domain protein</fullName>
    </submittedName>
</protein>
<sequence length="222" mass="23872">MISVLQHPVRKFVVACSYLIVALALLENITNLALAEVLIWGFSIDESQIKNGPEVDGSTNSPATGSGRFEYNTNTNVISYEITWSNLFGALTKLHVHGPADATSSNPSHIIEIFGPPDIPGSVDLNSDTWSDSHTLEALQQTGINPMTNQPYDPITPAQIIAIMESGQSYLNVHTDVFGMGEIRGNLGLPVPEPASLGLLAIGVIMVSFRRSNKPCSRLCLG</sequence>
<dbReference type="InterPro" id="IPR010895">
    <property type="entry name" value="CHRD"/>
</dbReference>
<dbReference type="SMART" id="SM00754">
    <property type="entry name" value="CHRD"/>
    <property type="match status" value="1"/>
</dbReference>
<name>A0A5B9Q6R4_9BACT</name>
<evidence type="ECO:0000259" key="1">
    <source>
        <dbReference type="SMART" id="SM00754"/>
    </source>
</evidence>
<dbReference type="KEGG" id="bgok:Pr1d_19960"/>